<sequence length="248" mass="27116">MLDAGGFARWYVVHTESRTRGRAGVAVVTRAAPLAVRTGLTRRTADAGRWAEADLDVRGRTVTVVSVYVPTGEAGTPRQDEKERFLRAMSRRMTEPRRDPAALALVTGDLNVAHREADLRSLARQPAQQRVPAVRAGGARPVARAARRMGRRAPRARRRPARPVHLVVVARPGVRRRHRLADRPPGSRPARWPRWPAAPRSDAPRRTPSGGATTPPSSSTTTSDGAPARAVGSRPCTPSGRSWSRWSR</sequence>
<feature type="region of interest" description="Disordered" evidence="1">
    <location>
        <begin position="123"/>
        <end position="248"/>
    </location>
</feature>
<keyword evidence="4" id="KW-1185">Reference proteome</keyword>
<feature type="compositionally biased region" description="Basic residues" evidence="1">
    <location>
        <begin position="145"/>
        <end position="162"/>
    </location>
</feature>
<feature type="compositionally biased region" description="Low complexity" evidence="1">
    <location>
        <begin position="188"/>
        <end position="228"/>
    </location>
</feature>
<dbReference type="Proteomes" id="UP001157017">
    <property type="component" value="Unassembled WGS sequence"/>
</dbReference>
<dbReference type="EMBL" id="BSUZ01000001">
    <property type="protein sequence ID" value="GMA88217.1"/>
    <property type="molecule type" value="Genomic_DNA"/>
</dbReference>
<dbReference type="Pfam" id="PF03372">
    <property type="entry name" value="Exo_endo_phos"/>
    <property type="match status" value="1"/>
</dbReference>
<feature type="compositionally biased region" description="Low complexity" evidence="1">
    <location>
        <begin position="130"/>
        <end position="144"/>
    </location>
</feature>
<dbReference type="SUPFAM" id="SSF56219">
    <property type="entry name" value="DNase I-like"/>
    <property type="match status" value="1"/>
</dbReference>
<feature type="compositionally biased region" description="Low complexity" evidence="1">
    <location>
        <begin position="163"/>
        <end position="172"/>
    </location>
</feature>
<evidence type="ECO:0000259" key="2">
    <source>
        <dbReference type="Pfam" id="PF03372"/>
    </source>
</evidence>
<dbReference type="InterPro" id="IPR005135">
    <property type="entry name" value="Endo/exonuclease/phosphatase"/>
</dbReference>
<gene>
    <name evidence="3" type="ORF">GCM10025868_34670</name>
</gene>
<reference evidence="4" key="1">
    <citation type="journal article" date="2019" name="Int. J. Syst. Evol. Microbiol.">
        <title>The Global Catalogue of Microorganisms (GCM) 10K type strain sequencing project: providing services to taxonomists for standard genome sequencing and annotation.</title>
        <authorList>
            <consortium name="The Broad Institute Genomics Platform"/>
            <consortium name="The Broad Institute Genome Sequencing Center for Infectious Disease"/>
            <person name="Wu L."/>
            <person name="Ma J."/>
        </authorList>
    </citation>
    <scope>NUCLEOTIDE SEQUENCE [LARGE SCALE GENOMIC DNA]</scope>
    <source>
        <strain evidence="4">NBRC 108730</strain>
    </source>
</reference>
<accession>A0ABQ6JMZ4</accession>
<organism evidence="3 4">
    <name type="scientific">Angustibacter aerolatus</name>
    <dbReference type="NCBI Taxonomy" id="1162965"/>
    <lineage>
        <taxon>Bacteria</taxon>
        <taxon>Bacillati</taxon>
        <taxon>Actinomycetota</taxon>
        <taxon>Actinomycetes</taxon>
        <taxon>Kineosporiales</taxon>
        <taxon>Kineosporiaceae</taxon>
    </lineage>
</organism>
<proteinExistence type="predicted"/>
<evidence type="ECO:0000256" key="1">
    <source>
        <dbReference type="SAM" id="MobiDB-lite"/>
    </source>
</evidence>
<protein>
    <recommendedName>
        <fullName evidence="2">Endonuclease/exonuclease/phosphatase domain-containing protein</fullName>
    </recommendedName>
</protein>
<name>A0ABQ6JMZ4_9ACTN</name>
<evidence type="ECO:0000313" key="3">
    <source>
        <dbReference type="EMBL" id="GMA88217.1"/>
    </source>
</evidence>
<evidence type="ECO:0000313" key="4">
    <source>
        <dbReference type="Proteomes" id="UP001157017"/>
    </source>
</evidence>
<dbReference type="InterPro" id="IPR036691">
    <property type="entry name" value="Endo/exonu/phosph_ase_sf"/>
</dbReference>
<comment type="caution">
    <text evidence="3">The sequence shown here is derived from an EMBL/GenBank/DDBJ whole genome shotgun (WGS) entry which is preliminary data.</text>
</comment>
<feature type="compositionally biased region" description="Polar residues" evidence="1">
    <location>
        <begin position="239"/>
        <end position="248"/>
    </location>
</feature>
<feature type="domain" description="Endonuclease/exonuclease/phosphatase" evidence="2">
    <location>
        <begin position="11"/>
        <end position="186"/>
    </location>
</feature>
<dbReference type="Gene3D" id="3.60.10.10">
    <property type="entry name" value="Endonuclease/exonuclease/phosphatase"/>
    <property type="match status" value="1"/>
</dbReference>